<accession>A0A165S860</accession>
<evidence type="ECO:0000313" key="2">
    <source>
        <dbReference type="EMBL" id="KZU98137.1"/>
    </source>
</evidence>
<protein>
    <recommendedName>
        <fullName evidence="4">YxeA family protein</fullName>
    </recommendedName>
</protein>
<comment type="caution">
    <text evidence="2">The sequence shown here is derived from an EMBL/GenBank/DDBJ whole genome shotgun (WGS) entry which is preliminary data.</text>
</comment>
<dbReference type="SUPFAM" id="SSF159121">
    <property type="entry name" value="BC4932-like"/>
    <property type="match status" value="1"/>
</dbReference>
<dbReference type="Gene3D" id="2.40.50.480">
    <property type="match status" value="1"/>
</dbReference>
<dbReference type="RefSeq" id="WP_052748124.1">
    <property type="nucleotide sequence ID" value="NZ_CAKMBJ010000022.1"/>
</dbReference>
<evidence type="ECO:0000313" key="3">
    <source>
        <dbReference type="Proteomes" id="UP000076882"/>
    </source>
</evidence>
<dbReference type="PATRIC" id="fig|1590.201.peg.3743"/>
<evidence type="ECO:0000256" key="1">
    <source>
        <dbReference type="SAM" id="Phobius"/>
    </source>
</evidence>
<dbReference type="NCBIfam" id="TIGR01655">
    <property type="entry name" value="yxeA_fam"/>
    <property type="match status" value="1"/>
</dbReference>
<keyword evidence="1" id="KW-0472">Membrane</keyword>
<keyword evidence="1" id="KW-0812">Transmembrane</keyword>
<proteinExistence type="predicted"/>
<evidence type="ECO:0008006" key="4">
    <source>
        <dbReference type="Google" id="ProtNLM"/>
    </source>
</evidence>
<dbReference type="AlphaFoldDB" id="A0A165S860"/>
<dbReference type="EMBL" id="LUXM01000009">
    <property type="protein sequence ID" value="KZU98137.1"/>
    <property type="molecule type" value="Genomic_DNA"/>
</dbReference>
<feature type="transmembrane region" description="Helical" evidence="1">
    <location>
        <begin position="12"/>
        <end position="32"/>
    </location>
</feature>
<keyword evidence="1" id="KW-1133">Transmembrane helix</keyword>
<organism evidence="2 3">
    <name type="scientific">Lactiplantibacillus plantarum</name>
    <name type="common">Lactobacillus plantarum</name>
    <dbReference type="NCBI Taxonomy" id="1590"/>
    <lineage>
        <taxon>Bacteria</taxon>
        <taxon>Bacillati</taxon>
        <taxon>Bacillota</taxon>
        <taxon>Bacilli</taxon>
        <taxon>Lactobacillales</taxon>
        <taxon>Lactobacillaceae</taxon>
        <taxon>Lactiplantibacillus</taxon>
    </lineage>
</organism>
<dbReference type="Pfam" id="PF06486">
    <property type="entry name" value="DUF1093"/>
    <property type="match status" value="1"/>
</dbReference>
<dbReference type="InterPro" id="IPR036166">
    <property type="entry name" value="YxeA-like_sf"/>
</dbReference>
<reference evidence="2 3" key="1">
    <citation type="submission" date="2016-03" db="EMBL/GenBank/DDBJ databases">
        <title>Comparative genomics of 54 Lactobacillus plantarum strains reveals genomic uncoupling from niche constraints.</title>
        <authorList>
            <person name="Martino M.E."/>
        </authorList>
    </citation>
    <scope>NUCLEOTIDE SEQUENCE [LARGE SCALE GENOMIC DNA]</scope>
    <source>
        <strain evidence="2 3">19.1</strain>
    </source>
</reference>
<sequence length="125" mass="14232">MSKFSIKNHWIEVVLVVLLVGVTILSIGWHIYRYGGDYYYMRVNGSSGSFPVTVPVGITQNGYVYRGIAKDKYGNRQRLEVQTVADDLGPFHKGQIIRITYNPKFGVTNYKKVSRDQVPPLARIH</sequence>
<dbReference type="InterPro" id="IPR006542">
    <property type="entry name" value="DUF1093"/>
</dbReference>
<dbReference type="Proteomes" id="UP000076882">
    <property type="component" value="Unassembled WGS sequence"/>
</dbReference>
<name>A0A165S860_LACPN</name>
<gene>
    <name evidence="2" type="ORF">Lp19_0409</name>
</gene>